<dbReference type="Pfam" id="PF01594">
    <property type="entry name" value="AI-2E_transport"/>
    <property type="match status" value="1"/>
</dbReference>
<dbReference type="EMBL" id="LTAO01000040">
    <property type="protein sequence ID" value="KYG25585.1"/>
    <property type="molecule type" value="Genomic_DNA"/>
</dbReference>
<keyword evidence="3 6" id="KW-0812">Transmembrane</keyword>
<dbReference type="NCBIfam" id="TIGR02872">
    <property type="entry name" value="spore_ytvI"/>
    <property type="match status" value="1"/>
</dbReference>
<feature type="transmembrane region" description="Helical" evidence="6">
    <location>
        <begin position="324"/>
        <end position="353"/>
    </location>
</feature>
<dbReference type="PANTHER" id="PTHR21716:SF68">
    <property type="entry name" value="TRANSPORT PROTEIN YTVI-RELATED"/>
    <property type="match status" value="1"/>
</dbReference>
<keyword evidence="8" id="KW-1185">Reference proteome</keyword>
<dbReference type="GO" id="GO:0055085">
    <property type="term" value="P:transmembrane transport"/>
    <property type="evidence" value="ECO:0007669"/>
    <property type="project" value="TreeGrafter"/>
</dbReference>
<feature type="transmembrane region" description="Helical" evidence="6">
    <location>
        <begin position="278"/>
        <end position="304"/>
    </location>
</feature>
<dbReference type="STRING" id="519424.AZF04_13945"/>
<evidence type="ECO:0000313" key="8">
    <source>
        <dbReference type="Proteomes" id="UP000075806"/>
    </source>
</evidence>
<evidence type="ECO:0000256" key="5">
    <source>
        <dbReference type="ARBA" id="ARBA00023136"/>
    </source>
</evidence>
<dbReference type="Proteomes" id="UP000075806">
    <property type="component" value="Unassembled WGS sequence"/>
</dbReference>
<evidence type="ECO:0000256" key="3">
    <source>
        <dbReference type="ARBA" id="ARBA00022692"/>
    </source>
</evidence>
<feature type="transmembrane region" description="Helical" evidence="6">
    <location>
        <begin position="36"/>
        <end position="54"/>
    </location>
</feature>
<comment type="subcellular location">
    <subcellularLocation>
        <location evidence="1">Membrane</location>
        <topology evidence="1">Multi-pass membrane protein</topology>
    </subcellularLocation>
</comment>
<feature type="transmembrane region" description="Helical" evidence="6">
    <location>
        <begin position="168"/>
        <end position="189"/>
    </location>
</feature>
<feature type="transmembrane region" description="Helical" evidence="6">
    <location>
        <begin position="66"/>
        <end position="91"/>
    </location>
</feature>
<comment type="similarity">
    <text evidence="2">Belongs to the autoinducer-2 exporter (AI-2E) (TC 2.A.86) family.</text>
</comment>
<dbReference type="PANTHER" id="PTHR21716">
    <property type="entry name" value="TRANSMEMBRANE PROTEIN"/>
    <property type="match status" value="1"/>
</dbReference>
<evidence type="ECO:0000256" key="2">
    <source>
        <dbReference type="ARBA" id="ARBA00009773"/>
    </source>
</evidence>
<evidence type="ECO:0000256" key="4">
    <source>
        <dbReference type="ARBA" id="ARBA00022989"/>
    </source>
</evidence>
<feature type="transmembrane region" description="Helical" evidence="6">
    <location>
        <begin position="252"/>
        <end position="271"/>
    </location>
</feature>
<name>A0A161PD12_9BACI</name>
<keyword evidence="5 6" id="KW-0472">Membrane</keyword>
<dbReference type="GO" id="GO:0016020">
    <property type="term" value="C:membrane"/>
    <property type="evidence" value="ECO:0007669"/>
    <property type="project" value="UniProtKB-SubCell"/>
</dbReference>
<dbReference type="AlphaFoldDB" id="A0A161PD12"/>
<evidence type="ECO:0000313" key="7">
    <source>
        <dbReference type="EMBL" id="KYG25585.1"/>
    </source>
</evidence>
<proteinExistence type="inferred from homology"/>
<comment type="caution">
    <text evidence="7">The sequence shown here is derived from an EMBL/GenBank/DDBJ whole genome shotgun (WGS) entry which is preliminary data.</text>
</comment>
<accession>A0A161PD12</accession>
<evidence type="ECO:0000256" key="1">
    <source>
        <dbReference type="ARBA" id="ARBA00004141"/>
    </source>
</evidence>
<dbReference type="InterPro" id="IPR002549">
    <property type="entry name" value="AI-2E-like"/>
</dbReference>
<feature type="transmembrane region" description="Helical" evidence="6">
    <location>
        <begin position="12"/>
        <end position="30"/>
    </location>
</feature>
<dbReference type="InterPro" id="IPR014227">
    <property type="entry name" value="YtvI-like"/>
</dbReference>
<keyword evidence="4 6" id="KW-1133">Transmembrane helix</keyword>
<organism evidence="7 8">
    <name type="scientific">Alkalihalobacillus trypoxylicola</name>
    <dbReference type="NCBI Taxonomy" id="519424"/>
    <lineage>
        <taxon>Bacteria</taxon>
        <taxon>Bacillati</taxon>
        <taxon>Bacillota</taxon>
        <taxon>Bacilli</taxon>
        <taxon>Bacillales</taxon>
        <taxon>Bacillaceae</taxon>
        <taxon>Alkalihalobacillus</taxon>
    </lineage>
</organism>
<feature type="transmembrane region" description="Helical" evidence="6">
    <location>
        <begin position="223"/>
        <end position="246"/>
    </location>
</feature>
<dbReference type="RefSeq" id="WP_061950349.1">
    <property type="nucleotide sequence ID" value="NZ_LTAO01000040.1"/>
</dbReference>
<reference evidence="7" key="1">
    <citation type="submission" date="2016-02" db="EMBL/GenBank/DDBJ databases">
        <title>Genome sequence of Bacillus trypoxylicola KCTC 13244(T).</title>
        <authorList>
            <person name="Jeong H."/>
            <person name="Park S.-H."/>
            <person name="Choi S.-K."/>
        </authorList>
    </citation>
    <scope>NUCLEOTIDE SEQUENCE [LARGE SCALE GENOMIC DNA]</scope>
    <source>
        <strain evidence="7">KCTC 13244</strain>
    </source>
</reference>
<dbReference type="OrthoDB" id="9774361at2"/>
<sequence>MTQAHAWMALRAVLLAAIIIVVCWLFLKLFSLTYPFWFAALFAWFLQPLVRFLQNKLRLSSGFASLFGLLGGVLIISGILTGIAFLLFYSLRNFFMQIPSWVEMASIGIQNYFNNVIFPFWQEALGLFNRFSIEEQEAFKQSILQLGTQLASTLGQLGQGIVDRFTHLLLGLPTFFVAFIFFLLSIYFMGKSWAQYQNFFKKTIPYGFRLRVKDFNRAIKNRLFGFVRAQVIIMFATAIIVIIGLTILQVDYAFTLAVVIGIAELLPYLGTGTILIPWFIYLFITGNISLGVGIVILYGIVVVIRQLIEPKVLSSSLDLNPVAVLISFFAGLQLFGAIGLFIGPVLLVLMMILHDIKVTHDLGRFIRDGFSK</sequence>
<protein>
    <submittedName>
        <fullName evidence="7">Transporter</fullName>
    </submittedName>
</protein>
<evidence type="ECO:0000256" key="6">
    <source>
        <dbReference type="SAM" id="Phobius"/>
    </source>
</evidence>
<gene>
    <name evidence="7" type="ORF">AZF04_13945</name>
</gene>